<reference evidence="1 2" key="1">
    <citation type="submission" date="2017-03" db="EMBL/GenBank/DDBJ databases">
        <title>Complete sequence of Clostridium formicaceticum DSM 92.</title>
        <authorList>
            <person name="Poehlein A."/>
            <person name="Karl M."/>
            <person name="Bengelsdorf F.R."/>
            <person name="Duerre P."/>
            <person name="Daniel R."/>
        </authorList>
    </citation>
    <scope>NUCLEOTIDE SEQUENCE [LARGE SCALE GENOMIC DNA]</scope>
    <source>
        <strain evidence="1 2">DSM 92</strain>
    </source>
</reference>
<organism evidence="1 2">
    <name type="scientific">Clostridium formicaceticum</name>
    <dbReference type="NCBI Taxonomy" id="1497"/>
    <lineage>
        <taxon>Bacteria</taxon>
        <taxon>Bacillati</taxon>
        <taxon>Bacillota</taxon>
        <taxon>Clostridia</taxon>
        <taxon>Eubacteriales</taxon>
        <taxon>Clostridiaceae</taxon>
        <taxon>Clostridium</taxon>
    </lineage>
</organism>
<accession>A0AAC9RMT0</accession>
<name>A0AAC9RMT0_9CLOT</name>
<sequence>MMRECLANRWLRKFQEECTTENLKMEFWFLVDTHEDIFVAFNQLQ</sequence>
<gene>
    <name evidence="1" type="ORF">CLFO_33220</name>
</gene>
<evidence type="ECO:0000313" key="2">
    <source>
        <dbReference type="Proteomes" id="UP000192478"/>
    </source>
</evidence>
<evidence type="ECO:0000313" key="1">
    <source>
        <dbReference type="EMBL" id="ARE88916.1"/>
    </source>
</evidence>
<proteinExistence type="predicted"/>
<dbReference type="Proteomes" id="UP000192478">
    <property type="component" value="Chromosome"/>
</dbReference>
<dbReference type="EMBL" id="CP020559">
    <property type="protein sequence ID" value="ARE88916.1"/>
    <property type="molecule type" value="Genomic_DNA"/>
</dbReference>
<dbReference type="RefSeq" id="WP_156894503.1">
    <property type="nucleotide sequence ID" value="NZ_CP020559.1"/>
</dbReference>
<dbReference type="AlphaFoldDB" id="A0AAC9RMT0"/>
<protein>
    <submittedName>
        <fullName evidence="1">Uncharacterized protein</fullName>
    </submittedName>
</protein>